<feature type="domain" description="GST C-terminal" evidence="3">
    <location>
        <begin position="90"/>
        <end position="216"/>
    </location>
</feature>
<accession>A0AAN7VZH7</accession>
<dbReference type="PROSITE" id="PS50404">
    <property type="entry name" value="GST_NTER"/>
    <property type="match status" value="1"/>
</dbReference>
<evidence type="ECO:0000313" key="4">
    <source>
        <dbReference type="EMBL" id="KAK5689860.1"/>
    </source>
</evidence>
<dbReference type="Pfam" id="PF13417">
    <property type="entry name" value="GST_N_3"/>
    <property type="match status" value="1"/>
</dbReference>
<dbReference type="Gene3D" id="1.20.1050.10">
    <property type="match status" value="1"/>
</dbReference>
<dbReference type="InterPro" id="IPR010987">
    <property type="entry name" value="Glutathione-S-Trfase_C-like"/>
</dbReference>
<dbReference type="PANTHER" id="PTHR44051">
    <property type="entry name" value="GLUTATHIONE S-TRANSFERASE-RELATED"/>
    <property type="match status" value="1"/>
</dbReference>
<dbReference type="PANTHER" id="PTHR44051:SF8">
    <property type="entry name" value="GLUTATHIONE S-TRANSFERASE GSTA"/>
    <property type="match status" value="1"/>
</dbReference>
<name>A0AAN7VZH7_9PEZI</name>
<gene>
    <name evidence="4" type="ORF">LTR97_012620</name>
</gene>
<sequence>MSTESKLLLWDHPTSSYAQKVRMALREKDIPFEAKRPEGLGSGGPVPDLADGLRLEVPMLEDGDFKIFDSSVILAYLEDKYPDTSLWPKDPKDRSTARMIEEVCDTAYEATNWGYSEVIWSERATGEQADKLKAQVKHQTATILSWLESKLGGKDYFNGSDFGHADICVAPYLNRSVYYGFGPAKDSPLQKWHARIKDRPSVKPTFAEMEQGAAGMSGGIMKKMYTDGPYKREYRDHRLEWMVKSGGIDVVLEGLKRGNIRFCWPPAAP</sequence>
<dbReference type="Pfam" id="PF00043">
    <property type="entry name" value="GST_C"/>
    <property type="match status" value="1"/>
</dbReference>
<evidence type="ECO:0000259" key="2">
    <source>
        <dbReference type="PROSITE" id="PS50404"/>
    </source>
</evidence>
<evidence type="ECO:0008006" key="6">
    <source>
        <dbReference type="Google" id="ProtNLM"/>
    </source>
</evidence>
<dbReference type="SUPFAM" id="SSF47616">
    <property type="entry name" value="GST C-terminal domain-like"/>
    <property type="match status" value="1"/>
</dbReference>
<evidence type="ECO:0000259" key="3">
    <source>
        <dbReference type="PROSITE" id="PS50405"/>
    </source>
</evidence>
<dbReference type="PROSITE" id="PS50405">
    <property type="entry name" value="GST_CTER"/>
    <property type="match status" value="1"/>
</dbReference>
<protein>
    <recommendedName>
        <fullName evidence="6">Glutathione S-transferase</fullName>
    </recommendedName>
</protein>
<dbReference type="InterPro" id="IPR036282">
    <property type="entry name" value="Glutathione-S-Trfase_C_sf"/>
</dbReference>
<dbReference type="InterPro" id="IPR036249">
    <property type="entry name" value="Thioredoxin-like_sf"/>
</dbReference>
<dbReference type="InterPro" id="IPR040079">
    <property type="entry name" value="Glutathione_S-Trfase"/>
</dbReference>
<dbReference type="Proteomes" id="UP001310594">
    <property type="component" value="Unassembled WGS sequence"/>
</dbReference>
<proteinExistence type="inferred from homology"/>
<dbReference type="EMBL" id="JAVRQU010000028">
    <property type="protein sequence ID" value="KAK5689860.1"/>
    <property type="molecule type" value="Genomic_DNA"/>
</dbReference>
<reference evidence="4" key="1">
    <citation type="submission" date="2023-08" db="EMBL/GenBank/DDBJ databases">
        <title>Black Yeasts Isolated from many extreme environments.</title>
        <authorList>
            <person name="Coleine C."/>
            <person name="Stajich J.E."/>
            <person name="Selbmann L."/>
        </authorList>
    </citation>
    <scope>NUCLEOTIDE SEQUENCE</scope>
    <source>
        <strain evidence="4">CCFEE 5810</strain>
    </source>
</reference>
<evidence type="ECO:0000313" key="5">
    <source>
        <dbReference type="Proteomes" id="UP001310594"/>
    </source>
</evidence>
<dbReference type="SUPFAM" id="SSF52833">
    <property type="entry name" value="Thioredoxin-like"/>
    <property type="match status" value="1"/>
</dbReference>
<dbReference type="SFLD" id="SFLDG00358">
    <property type="entry name" value="Main_(cytGST)"/>
    <property type="match status" value="1"/>
</dbReference>
<dbReference type="CDD" id="cd00570">
    <property type="entry name" value="GST_N_family"/>
    <property type="match status" value="1"/>
</dbReference>
<evidence type="ECO:0000256" key="1">
    <source>
        <dbReference type="ARBA" id="ARBA00007409"/>
    </source>
</evidence>
<dbReference type="AlphaFoldDB" id="A0AAN7VZH7"/>
<dbReference type="InterPro" id="IPR004046">
    <property type="entry name" value="GST_C"/>
</dbReference>
<organism evidence="4 5">
    <name type="scientific">Elasticomyces elasticus</name>
    <dbReference type="NCBI Taxonomy" id="574655"/>
    <lineage>
        <taxon>Eukaryota</taxon>
        <taxon>Fungi</taxon>
        <taxon>Dikarya</taxon>
        <taxon>Ascomycota</taxon>
        <taxon>Pezizomycotina</taxon>
        <taxon>Dothideomycetes</taxon>
        <taxon>Dothideomycetidae</taxon>
        <taxon>Mycosphaerellales</taxon>
        <taxon>Teratosphaeriaceae</taxon>
        <taxon>Elasticomyces</taxon>
    </lineage>
</organism>
<comment type="caution">
    <text evidence="4">The sequence shown here is derived from an EMBL/GenBank/DDBJ whole genome shotgun (WGS) entry which is preliminary data.</text>
</comment>
<dbReference type="Gene3D" id="3.40.30.10">
    <property type="entry name" value="Glutaredoxin"/>
    <property type="match status" value="1"/>
</dbReference>
<feature type="domain" description="GST N-terminal" evidence="2">
    <location>
        <begin position="5"/>
        <end position="85"/>
    </location>
</feature>
<dbReference type="CDD" id="cd00299">
    <property type="entry name" value="GST_C_family"/>
    <property type="match status" value="1"/>
</dbReference>
<comment type="similarity">
    <text evidence="1">Belongs to the GST superfamily.</text>
</comment>
<dbReference type="SFLD" id="SFLDS00019">
    <property type="entry name" value="Glutathione_Transferase_(cytos"/>
    <property type="match status" value="1"/>
</dbReference>
<dbReference type="InterPro" id="IPR004045">
    <property type="entry name" value="Glutathione_S-Trfase_N"/>
</dbReference>